<reference evidence="1" key="1">
    <citation type="journal article" date="2014" name="Front. Microbiol.">
        <title>High frequency of phylogenetically diverse reductive dehalogenase-homologous genes in deep subseafloor sedimentary metagenomes.</title>
        <authorList>
            <person name="Kawai M."/>
            <person name="Futagami T."/>
            <person name="Toyoda A."/>
            <person name="Takaki Y."/>
            <person name="Nishi S."/>
            <person name="Hori S."/>
            <person name="Arai W."/>
            <person name="Tsubouchi T."/>
            <person name="Morono Y."/>
            <person name="Uchiyama I."/>
            <person name="Ito T."/>
            <person name="Fujiyama A."/>
            <person name="Inagaki F."/>
            <person name="Takami H."/>
        </authorList>
    </citation>
    <scope>NUCLEOTIDE SEQUENCE</scope>
    <source>
        <strain evidence="1">Expedition CK06-06</strain>
    </source>
</reference>
<dbReference type="AlphaFoldDB" id="X1Q2U4"/>
<proteinExistence type="predicted"/>
<name>X1Q2U4_9ZZZZ</name>
<protein>
    <submittedName>
        <fullName evidence="1">Uncharacterized protein</fullName>
    </submittedName>
</protein>
<comment type="caution">
    <text evidence="1">The sequence shown here is derived from an EMBL/GenBank/DDBJ whole genome shotgun (WGS) entry which is preliminary data.</text>
</comment>
<accession>X1Q2U4</accession>
<sequence>MNVLERILMLKKILKEAVKLATWQETIFTDLQAHKADASAHHARYTDAEAQATVKANVEVGDLKTPTKALAMNSQNITGVASLTATELHGTTYWGDVYLEDVECPACRRKFKMGDRLVFIVNKAEKKFITAIPVHLTCDGGQ</sequence>
<organism evidence="1">
    <name type="scientific">marine sediment metagenome</name>
    <dbReference type="NCBI Taxonomy" id="412755"/>
    <lineage>
        <taxon>unclassified sequences</taxon>
        <taxon>metagenomes</taxon>
        <taxon>ecological metagenomes</taxon>
    </lineage>
</organism>
<evidence type="ECO:0000313" key="1">
    <source>
        <dbReference type="EMBL" id="GAI62857.1"/>
    </source>
</evidence>
<dbReference type="EMBL" id="BARW01001708">
    <property type="protein sequence ID" value="GAI62857.1"/>
    <property type="molecule type" value="Genomic_DNA"/>
</dbReference>
<gene>
    <name evidence="1" type="ORF">S12H4_05231</name>
</gene>